<feature type="domain" description="CENP-V/GFA" evidence="5">
    <location>
        <begin position="6"/>
        <end position="116"/>
    </location>
</feature>
<keyword evidence="2" id="KW-0479">Metal-binding</keyword>
<dbReference type="InterPro" id="IPR011057">
    <property type="entry name" value="Mss4-like_sf"/>
</dbReference>
<dbReference type="Gene3D" id="3.90.1590.10">
    <property type="entry name" value="glutathione-dependent formaldehyde- activating enzyme (gfa)"/>
    <property type="match status" value="1"/>
</dbReference>
<evidence type="ECO:0000259" key="5">
    <source>
        <dbReference type="PROSITE" id="PS51891"/>
    </source>
</evidence>
<comment type="similarity">
    <text evidence="1">Belongs to the Gfa family.</text>
</comment>
<keyword evidence="3" id="KW-0862">Zinc</keyword>
<evidence type="ECO:0000256" key="2">
    <source>
        <dbReference type="ARBA" id="ARBA00022723"/>
    </source>
</evidence>
<keyword evidence="4" id="KW-0456">Lyase</keyword>
<evidence type="ECO:0000256" key="4">
    <source>
        <dbReference type="ARBA" id="ARBA00023239"/>
    </source>
</evidence>
<dbReference type="STRING" id="252305.OB2597_11931"/>
<dbReference type="PANTHER" id="PTHR33337:SF40">
    <property type="entry name" value="CENP-V_GFA DOMAIN-CONTAINING PROTEIN-RELATED"/>
    <property type="match status" value="1"/>
</dbReference>
<dbReference type="GO" id="GO:0046872">
    <property type="term" value="F:metal ion binding"/>
    <property type="evidence" value="ECO:0007669"/>
    <property type="project" value="UniProtKB-KW"/>
</dbReference>
<gene>
    <name evidence="6" type="ORF">OB2597_11931</name>
</gene>
<keyword evidence="7" id="KW-1185">Reference proteome</keyword>
<dbReference type="EMBL" id="AAMO01000003">
    <property type="protein sequence ID" value="EAQ03952.1"/>
    <property type="molecule type" value="Genomic_DNA"/>
</dbReference>
<evidence type="ECO:0000256" key="1">
    <source>
        <dbReference type="ARBA" id="ARBA00005495"/>
    </source>
</evidence>
<protein>
    <recommendedName>
        <fullName evidence="5">CENP-V/GFA domain-containing protein</fullName>
    </recommendedName>
</protein>
<dbReference type="AlphaFoldDB" id="A3TWF6"/>
<dbReference type="Pfam" id="PF04828">
    <property type="entry name" value="GFA"/>
    <property type="match status" value="1"/>
</dbReference>
<dbReference type="SUPFAM" id="SSF51316">
    <property type="entry name" value="Mss4-like"/>
    <property type="match status" value="1"/>
</dbReference>
<dbReference type="PANTHER" id="PTHR33337">
    <property type="entry name" value="GFA DOMAIN-CONTAINING PROTEIN"/>
    <property type="match status" value="1"/>
</dbReference>
<dbReference type="InterPro" id="IPR006913">
    <property type="entry name" value="CENP-V/GFA"/>
</dbReference>
<organism evidence="6 7">
    <name type="scientific">Pseudooceanicola batsensis (strain ATCC BAA-863 / DSM 15984 / KCTC 12145 / HTCC2597)</name>
    <name type="common">Oceanicola batsensis</name>
    <dbReference type="NCBI Taxonomy" id="252305"/>
    <lineage>
        <taxon>Bacteria</taxon>
        <taxon>Pseudomonadati</taxon>
        <taxon>Pseudomonadota</taxon>
        <taxon>Alphaproteobacteria</taxon>
        <taxon>Rhodobacterales</taxon>
        <taxon>Paracoccaceae</taxon>
        <taxon>Pseudooceanicola</taxon>
    </lineage>
</organism>
<dbReference type="eggNOG" id="COG3791">
    <property type="taxonomic scope" value="Bacteria"/>
</dbReference>
<evidence type="ECO:0000256" key="3">
    <source>
        <dbReference type="ARBA" id="ARBA00022833"/>
    </source>
</evidence>
<comment type="caution">
    <text evidence="6">The sequence shown here is derived from an EMBL/GenBank/DDBJ whole genome shotgun (WGS) entry which is preliminary data.</text>
</comment>
<dbReference type="GO" id="GO:0016846">
    <property type="term" value="F:carbon-sulfur lyase activity"/>
    <property type="evidence" value="ECO:0007669"/>
    <property type="project" value="InterPro"/>
</dbReference>
<dbReference type="RefSeq" id="WP_009806605.1">
    <property type="nucleotide sequence ID" value="NZ_CH724131.1"/>
</dbReference>
<dbReference type="HOGENOM" id="CLU_055491_4_1_5"/>
<name>A3TWF6_PSEBH</name>
<evidence type="ECO:0000313" key="7">
    <source>
        <dbReference type="Proteomes" id="UP000004318"/>
    </source>
</evidence>
<dbReference type="PROSITE" id="PS51891">
    <property type="entry name" value="CENP_V_GFA"/>
    <property type="match status" value="1"/>
</dbReference>
<dbReference type="Proteomes" id="UP000004318">
    <property type="component" value="Unassembled WGS sequence"/>
</dbReference>
<evidence type="ECO:0000313" key="6">
    <source>
        <dbReference type="EMBL" id="EAQ03952.1"/>
    </source>
</evidence>
<reference evidence="6 7" key="1">
    <citation type="journal article" date="2010" name="J. Bacteriol.">
        <title>Genome sequences of Oceanicola granulosus HTCC2516(T) and Oceanicola batsensis HTCC2597(TDelta).</title>
        <authorList>
            <person name="Thrash J.C."/>
            <person name="Cho J.C."/>
            <person name="Vergin K.L."/>
            <person name="Giovannoni S.J."/>
        </authorList>
    </citation>
    <scope>NUCLEOTIDE SEQUENCE [LARGE SCALE GENOMIC DNA]</scope>
    <source>
        <strain evidence="7">ATCC BAA-863 / DSM 15984 / KCTC 12145 / HTCC2597</strain>
    </source>
</reference>
<accession>A3TWF6</accession>
<proteinExistence type="inferred from homology"/>
<sequence>MAHDEKTGQCLCGAVRFTARNVPARASICHCRMCRRWTGSALVGVDVPTSDLVWHGEAQIATLQTSDWAERAWCRRCGSNLYFHFTLNEEKAATTEIPLGLFDEPDGFEIDSEIYVDEKPDSFAFEGAGHRRLMTRADCVARFPALDS</sequence>